<dbReference type="Pfam" id="PF03544">
    <property type="entry name" value="TonB_C"/>
    <property type="match status" value="1"/>
</dbReference>
<feature type="domain" description="TonB C-terminal" evidence="11">
    <location>
        <begin position="76"/>
        <end position="140"/>
    </location>
</feature>
<dbReference type="GO" id="GO:0015031">
    <property type="term" value="P:protein transport"/>
    <property type="evidence" value="ECO:0007669"/>
    <property type="project" value="UniProtKB-KW"/>
</dbReference>
<evidence type="ECO:0000256" key="5">
    <source>
        <dbReference type="ARBA" id="ARBA00022519"/>
    </source>
</evidence>
<reference evidence="12 13" key="1">
    <citation type="journal article" date="2019" name="Environ. Microbiol.">
        <title>Species interactions and distinct microbial communities in high Arctic permafrost affected cryosols are associated with the CH4 and CO2 gas fluxes.</title>
        <authorList>
            <person name="Altshuler I."/>
            <person name="Hamel J."/>
            <person name="Turney S."/>
            <person name="Magnuson E."/>
            <person name="Levesque R."/>
            <person name="Greer C."/>
            <person name="Whyte L.G."/>
        </authorList>
    </citation>
    <scope>NUCLEOTIDE SEQUENCE [LARGE SCALE GENOMIC DNA]</scope>
    <source>
        <strain evidence="12 13">S9.2P</strain>
    </source>
</reference>
<comment type="subcellular location">
    <subcellularLocation>
        <location evidence="1">Cell inner membrane</location>
        <topology evidence="1">Single-pass membrane protein</topology>
        <orientation evidence="1">Periplasmic side</orientation>
    </subcellularLocation>
</comment>
<dbReference type="Gene3D" id="3.30.1150.10">
    <property type="match status" value="1"/>
</dbReference>
<evidence type="ECO:0000256" key="9">
    <source>
        <dbReference type="ARBA" id="ARBA00023136"/>
    </source>
</evidence>
<dbReference type="GO" id="GO:0031992">
    <property type="term" value="F:energy transducer activity"/>
    <property type="evidence" value="ECO:0007669"/>
    <property type="project" value="TreeGrafter"/>
</dbReference>
<evidence type="ECO:0000313" key="12">
    <source>
        <dbReference type="EMBL" id="TPG62393.1"/>
    </source>
</evidence>
<sequence length="140" mass="14503">MTFFPSSRRWALAASVLLAATGTAAAQTMPNAVRVAPTRDSSSVYTYVEQMPQLPGGGSNAAIMAAIQARVAPTGGCGGKVFVSFVVGPSGVVREAKIIKGLAASCDEAVLAAVRQLPRFSPGRQNRRPVSVVLTVPITF</sequence>
<keyword evidence="10" id="KW-0732">Signal</keyword>
<keyword evidence="9" id="KW-0472">Membrane</keyword>
<keyword evidence="5" id="KW-0997">Cell inner membrane</keyword>
<protein>
    <submittedName>
        <fullName evidence="12">Energy transducer TonB</fullName>
    </submittedName>
</protein>
<dbReference type="SUPFAM" id="SSF74653">
    <property type="entry name" value="TolA/TonB C-terminal domain"/>
    <property type="match status" value="1"/>
</dbReference>
<proteinExistence type="inferred from homology"/>
<name>A0A502GNC6_9BACT</name>
<dbReference type="Proteomes" id="UP000317646">
    <property type="component" value="Unassembled WGS sequence"/>
</dbReference>
<dbReference type="NCBIfam" id="TIGR01352">
    <property type="entry name" value="tonB_Cterm"/>
    <property type="match status" value="1"/>
</dbReference>
<keyword evidence="3" id="KW-0813">Transport</keyword>
<feature type="signal peptide" evidence="10">
    <location>
        <begin position="1"/>
        <end position="26"/>
    </location>
</feature>
<dbReference type="GO" id="GO:0055085">
    <property type="term" value="P:transmembrane transport"/>
    <property type="evidence" value="ECO:0007669"/>
    <property type="project" value="InterPro"/>
</dbReference>
<dbReference type="PANTHER" id="PTHR33446">
    <property type="entry name" value="PROTEIN TONB-RELATED"/>
    <property type="match status" value="1"/>
</dbReference>
<evidence type="ECO:0000313" key="13">
    <source>
        <dbReference type="Proteomes" id="UP000317646"/>
    </source>
</evidence>
<dbReference type="GO" id="GO:0098797">
    <property type="term" value="C:plasma membrane protein complex"/>
    <property type="evidence" value="ECO:0007669"/>
    <property type="project" value="TreeGrafter"/>
</dbReference>
<evidence type="ECO:0000256" key="7">
    <source>
        <dbReference type="ARBA" id="ARBA00022927"/>
    </source>
</evidence>
<dbReference type="RefSeq" id="WP_140469129.1">
    <property type="nucleotide sequence ID" value="NZ_RCYZ01000009.1"/>
</dbReference>
<comment type="similarity">
    <text evidence="2">Belongs to the TonB family.</text>
</comment>
<dbReference type="PROSITE" id="PS51318">
    <property type="entry name" value="TAT"/>
    <property type="match status" value="1"/>
</dbReference>
<evidence type="ECO:0000256" key="3">
    <source>
        <dbReference type="ARBA" id="ARBA00022448"/>
    </source>
</evidence>
<organism evidence="12 13">
    <name type="scientific">Hymenobacter nivis</name>
    <dbReference type="NCBI Taxonomy" id="1850093"/>
    <lineage>
        <taxon>Bacteria</taxon>
        <taxon>Pseudomonadati</taxon>
        <taxon>Bacteroidota</taxon>
        <taxon>Cytophagia</taxon>
        <taxon>Cytophagales</taxon>
        <taxon>Hymenobacteraceae</taxon>
        <taxon>Hymenobacter</taxon>
    </lineage>
</organism>
<feature type="chain" id="PRO_5021347870" evidence="10">
    <location>
        <begin position="27"/>
        <end position="140"/>
    </location>
</feature>
<evidence type="ECO:0000256" key="10">
    <source>
        <dbReference type="SAM" id="SignalP"/>
    </source>
</evidence>
<dbReference type="OrthoDB" id="1522859at2"/>
<dbReference type="InterPro" id="IPR006311">
    <property type="entry name" value="TAT_signal"/>
</dbReference>
<dbReference type="PANTHER" id="PTHR33446:SF2">
    <property type="entry name" value="PROTEIN TONB"/>
    <property type="match status" value="1"/>
</dbReference>
<evidence type="ECO:0000256" key="1">
    <source>
        <dbReference type="ARBA" id="ARBA00004383"/>
    </source>
</evidence>
<dbReference type="InterPro" id="IPR006260">
    <property type="entry name" value="TonB/TolA_C"/>
</dbReference>
<keyword evidence="4" id="KW-1003">Cell membrane</keyword>
<keyword evidence="8" id="KW-1133">Transmembrane helix</keyword>
<keyword evidence="13" id="KW-1185">Reference proteome</keyword>
<accession>A0A502GNC6</accession>
<evidence type="ECO:0000256" key="8">
    <source>
        <dbReference type="ARBA" id="ARBA00022989"/>
    </source>
</evidence>
<dbReference type="AlphaFoldDB" id="A0A502GNC6"/>
<gene>
    <name evidence="12" type="ORF">EAH73_19560</name>
</gene>
<keyword evidence="6" id="KW-0812">Transmembrane</keyword>
<evidence type="ECO:0000256" key="4">
    <source>
        <dbReference type="ARBA" id="ARBA00022475"/>
    </source>
</evidence>
<dbReference type="InterPro" id="IPR037682">
    <property type="entry name" value="TonB_C"/>
</dbReference>
<evidence type="ECO:0000256" key="6">
    <source>
        <dbReference type="ARBA" id="ARBA00022692"/>
    </source>
</evidence>
<comment type="caution">
    <text evidence="12">The sequence shown here is derived from an EMBL/GenBank/DDBJ whole genome shotgun (WGS) entry which is preliminary data.</text>
</comment>
<dbReference type="InterPro" id="IPR051045">
    <property type="entry name" value="TonB-dependent_transducer"/>
</dbReference>
<keyword evidence="7" id="KW-0653">Protein transport</keyword>
<evidence type="ECO:0000259" key="11">
    <source>
        <dbReference type="Pfam" id="PF03544"/>
    </source>
</evidence>
<evidence type="ECO:0000256" key="2">
    <source>
        <dbReference type="ARBA" id="ARBA00006555"/>
    </source>
</evidence>
<dbReference type="EMBL" id="RCYZ01000009">
    <property type="protein sequence ID" value="TPG62393.1"/>
    <property type="molecule type" value="Genomic_DNA"/>
</dbReference>